<feature type="compositionally biased region" description="Basic and acidic residues" evidence="1">
    <location>
        <begin position="43"/>
        <end position="60"/>
    </location>
</feature>
<dbReference type="KEGG" id="mea:Mex_2p0334"/>
<dbReference type="AlphaFoldDB" id="C5B424"/>
<sequence length="67" mass="7485">MIRRSGVVLCGSAVGLMAATAVIRQAAGHMSDDGAEPRWPGQNHREPGRSPKTRDWEFRIRKGRRSR</sequence>
<protein>
    <submittedName>
        <fullName evidence="3">Uncharacterized protein</fullName>
    </submittedName>
</protein>
<gene>
    <name evidence="3" type="ordered locus">MexAM1_META2p0334</name>
</gene>
<geneLocation type="plasmid" evidence="3 4">
    <name>megaplasmid</name>
</geneLocation>
<dbReference type="HOGENOM" id="CLU_2807494_0_0_5"/>
<organism evidence="3 4">
    <name type="scientific">Methylorubrum extorquens (strain ATCC 14718 / DSM 1338 / JCM 2805 / NCIMB 9133 / AM1)</name>
    <name type="common">Methylobacterium extorquens</name>
    <dbReference type="NCBI Taxonomy" id="272630"/>
    <lineage>
        <taxon>Bacteria</taxon>
        <taxon>Pseudomonadati</taxon>
        <taxon>Pseudomonadota</taxon>
        <taxon>Alphaproteobacteria</taxon>
        <taxon>Hyphomicrobiales</taxon>
        <taxon>Methylobacteriaceae</taxon>
        <taxon>Methylorubrum</taxon>
    </lineage>
</organism>
<dbReference type="EMBL" id="CP001511">
    <property type="protein sequence ID" value="ACS43206.1"/>
    <property type="molecule type" value="Genomic_DNA"/>
</dbReference>
<reference evidence="3 4" key="1">
    <citation type="journal article" date="2009" name="PLoS ONE">
        <title>Methylobacterium genome sequences: a reference blueprint to investigate microbial metabolism of C1 compounds from natural and industrial sources.</title>
        <authorList>
            <person name="Vuilleumier S."/>
            <person name="Chistoserdova L."/>
            <person name="Lee M.-C."/>
            <person name="Bringel F."/>
            <person name="Lajus A."/>
            <person name="Zhou Y."/>
            <person name="Gourion B."/>
            <person name="Barbe V."/>
            <person name="Chang J."/>
            <person name="Cruveiller S."/>
            <person name="Dossat C."/>
            <person name="Gillett W."/>
            <person name="Gruffaz C."/>
            <person name="Haugen E."/>
            <person name="Hourcade E."/>
            <person name="Levy R."/>
            <person name="Mangenot S."/>
            <person name="Muller E."/>
            <person name="Nadalig T."/>
            <person name="Pagni M."/>
            <person name="Penny C."/>
            <person name="Peyraud R."/>
            <person name="Robinson D.G."/>
            <person name="Roche D."/>
            <person name="Rouy Z."/>
            <person name="Saenampechek C."/>
            <person name="Salvignol G."/>
            <person name="Vallenet D."/>
            <person name="Wu Z."/>
            <person name="Marx C.J."/>
            <person name="Vorholt J.A."/>
            <person name="Olson M.V."/>
            <person name="Kaul R."/>
            <person name="Weissenbach J."/>
            <person name="Medigue C."/>
            <person name="Lidstrom M.E."/>
        </authorList>
    </citation>
    <scope>NUCLEOTIDE SEQUENCE [LARGE SCALE GENOMIC DNA]</scope>
    <source>
        <strain evidence="4">ATCC 14718 / DSM 1338 / JCM 2805 / NCIMB 9133 / AM1</strain>
    </source>
</reference>
<evidence type="ECO:0000256" key="2">
    <source>
        <dbReference type="SAM" id="SignalP"/>
    </source>
</evidence>
<keyword evidence="3" id="KW-0614">Plasmid</keyword>
<name>C5B424_METEA</name>
<dbReference type="Proteomes" id="UP000009081">
    <property type="component" value="Plasmid megaplasmid"/>
</dbReference>
<feature type="signal peptide" evidence="2">
    <location>
        <begin position="1"/>
        <end position="26"/>
    </location>
</feature>
<accession>C5B424</accession>
<evidence type="ECO:0000256" key="1">
    <source>
        <dbReference type="SAM" id="MobiDB-lite"/>
    </source>
</evidence>
<evidence type="ECO:0000313" key="3">
    <source>
        <dbReference type="EMBL" id="ACS43206.1"/>
    </source>
</evidence>
<keyword evidence="2" id="KW-0732">Signal</keyword>
<feature type="region of interest" description="Disordered" evidence="1">
    <location>
        <begin position="27"/>
        <end position="67"/>
    </location>
</feature>
<evidence type="ECO:0000313" key="4">
    <source>
        <dbReference type="Proteomes" id="UP000009081"/>
    </source>
</evidence>
<proteinExistence type="predicted"/>
<keyword evidence="4" id="KW-1185">Reference proteome</keyword>
<feature type="chain" id="PRO_5002946611" evidence="2">
    <location>
        <begin position="27"/>
        <end position="67"/>
    </location>
</feature>